<keyword evidence="3" id="KW-0963">Cytoplasm</keyword>
<accession>A0A059D810</accession>
<dbReference type="SUPFAM" id="SSF55486">
    <property type="entry name" value="Metalloproteases ('zincins'), catalytic domain"/>
    <property type="match status" value="1"/>
</dbReference>
<dbReference type="GO" id="GO:0004222">
    <property type="term" value="F:metalloendopeptidase activity"/>
    <property type="evidence" value="ECO:0000318"/>
    <property type="project" value="GO_Central"/>
</dbReference>
<dbReference type="FunFam" id="1.20.1050.40:FF:000001">
    <property type="entry name" value="Thimet oligopeptidase 1"/>
    <property type="match status" value="1"/>
</dbReference>
<dbReference type="FunCoup" id="A0A059D810">
    <property type="interactions" value="2588"/>
</dbReference>
<dbReference type="InterPro" id="IPR045090">
    <property type="entry name" value="Pept_M3A_M3B"/>
</dbReference>
<comment type="cofactor">
    <cofactor evidence="9">
        <name>Zn(2+)</name>
        <dbReference type="ChEBI" id="CHEBI:29105"/>
    </cofactor>
    <text evidence="9">Binds 1 zinc ion.</text>
</comment>
<dbReference type="InterPro" id="IPR024077">
    <property type="entry name" value="Neurolysin/TOP_dom2"/>
</dbReference>
<keyword evidence="10" id="KW-0472">Membrane</keyword>
<feature type="domain" description="Peptidase M3A/M3B catalytic" evidence="11">
    <location>
        <begin position="260"/>
        <end position="699"/>
    </location>
</feature>
<dbReference type="Pfam" id="PF01432">
    <property type="entry name" value="Peptidase_M3"/>
    <property type="match status" value="1"/>
</dbReference>
<evidence type="ECO:0000256" key="9">
    <source>
        <dbReference type="RuleBase" id="RU003435"/>
    </source>
</evidence>
<evidence type="ECO:0000256" key="2">
    <source>
        <dbReference type="ARBA" id="ARBA00006040"/>
    </source>
</evidence>
<dbReference type="GO" id="GO:0006518">
    <property type="term" value="P:peptide metabolic process"/>
    <property type="evidence" value="ECO:0000318"/>
    <property type="project" value="GO_Central"/>
</dbReference>
<dbReference type="AlphaFoldDB" id="A0A059D810"/>
<evidence type="ECO:0000256" key="7">
    <source>
        <dbReference type="ARBA" id="ARBA00022833"/>
    </source>
</evidence>
<dbReference type="GO" id="GO:0005737">
    <property type="term" value="C:cytoplasm"/>
    <property type="evidence" value="ECO:0007669"/>
    <property type="project" value="UniProtKB-SubCell"/>
</dbReference>
<evidence type="ECO:0000256" key="10">
    <source>
        <dbReference type="SAM" id="Phobius"/>
    </source>
</evidence>
<dbReference type="OMA" id="MYTREGK"/>
<dbReference type="Gene3D" id="1.20.1050.40">
    <property type="entry name" value="Endopeptidase. Chain P, domain 1"/>
    <property type="match status" value="1"/>
</dbReference>
<name>A0A059D810_EUCGR</name>
<dbReference type="InterPro" id="IPR024079">
    <property type="entry name" value="MetalloPept_cat_dom_sf"/>
</dbReference>
<dbReference type="Gene3D" id="1.10.1370.10">
    <property type="entry name" value="Neurolysin, domain 3"/>
    <property type="match status" value="1"/>
</dbReference>
<dbReference type="InterPro" id="IPR001567">
    <property type="entry name" value="Pept_M3A_M3B_dom"/>
</dbReference>
<comment type="similarity">
    <text evidence="2 9">Belongs to the peptidase M3 family.</text>
</comment>
<dbReference type="EMBL" id="KK198754">
    <property type="protein sequence ID" value="KCW86863.1"/>
    <property type="molecule type" value="Genomic_DNA"/>
</dbReference>
<sequence length="713" mass="81312">MESQGSREKATKPRRENQLLAFTGAAAVLAVAVNLAVSAVRAHRRSRRRKDLRGSDVRVGLSAREISKLADRIVARSKEVHDAVASVPLDKVSYTNVVLPLAELEAEEFPLVQSCIYPKMVSVSDDVRQASAQAERRIDAHKLSCSLREDVYRVVKALLTRGDWMSPEATCYLQFLVRDFERNGLNLATAKREEVQRLKSQIDELSCQYVQNLNDDCSYLLFSESELHGLPPEFLKNLDKAQNDKYKVSLRSQNVAAVLELCKVGATRRTVATEYGKRCGEINLSILENLVQLRHKLAKILGYSNYAEYALDCRMARKPIKVFEFLEDISASLTNMADRELSVLKDLKRKEEGDVPFGIEDLLYYIKTFQEQHFDLDFGAIKQYFPVKLVLSGIFKIFQDLFDLRFEEIADPEVWHCDVRLFSVIDLSSGDLLGHFYLDMYRREGKYGHTCVVALQNRSLSFNNVAQIPVVLLITQFPKDISGHPGLLRFSEVVNFFHEFGHVMQHICNRASFARFSGLRVSPDFEEIPAQVFENWCYESLCLKLISGFHQDLTKPVNDEMCLSLKRWRYSFSALKLKQEILYSLFDQIIHSADDIDIAELYKHLHPKVMLGLPILEGTNPATCFPRCAIGYEAACYSRIWSEVFATDIFLSKFRDDLFNQNMGKMFRNKVLAPGGAKDPIEVLSDFLGREPSIQAFVDVRAEHGRTESICRV</sequence>
<dbReference type="eggNOG" id="KOG2089">
    <property type="taxonomic scope" value="Eukaryota"/>
</dbReference>
<evidence type="ECO:0000259" key="11">
    <source>
        <dbReference type="Pfam" id="PF01432"/>
    </source>
</evidence>
<evidence type="ECO:0000256" key="1">
    <source>
        <dbReference type="ARBA" id="ARBA00004496"/>
    </source>
</evidence>
<dbReference type="PANTHER" id="PTHR11804">
    <property type="entry name" value="PROTEASE M3 THIMET OLIGOPEPTIDASE-RELATED"/>
    <property type="match status" value="1"/>
</dbReference>
<dbReference type="Gramene" id="KCW86863">
    <property type="protein sequence ID" value="KCW86863"/>
    <property type="gene ID" value="EUGRSUZ_B03454"/>
</dbReference>
<dbReference type="InParanoid" id="A0A059D810"/>
<evidence type="ECO:0000256" key="8">
    <source>
        <dbReference type="ARBA" id="ARBA00023049"/>
    </source>
</evidence>
<evidence type="ECO:0000256" key="5">
    <source>
        <dbReference type="ARBA" id="ARBA00022723"/>
    </source>
</evidence>
<gene>
    <name evidence="12" type="ORF">EUGRSUZ_B03454</name>
</gene>
<evidence type="ECO:0000256" key="6">
    <source>
        <dbReference type="ARBA" id="ARBA00022801"/>
    </source>
</evidence>
<evidence type="ECO:0000313" key="12">
    <source>
        <dbReference type="EMBL" id="KCW86863.1"/>
    </source>
</evidence>
<dbReference type="PANTHER" id="PTHR11804:SF82">
    <property type="entry name" value="THIMET OLIGOPEPTIDASE-RELATED"/>
    <property type="match status" value="1"/>
</dbReference>
<keyword evidence="7 9" id="KW-0862">Zinc</keyword>
<dbReference type="GO" id="GO:0006508">
    <property type="term" value="P:proteolysis"/>
    <property type="evidence" value="ECO:0000318"/>
    <property type="project" value="GO_Central"/>
</dbReference>
<keyword evidence="4 9" id="KW-0645">Protease</keyword>
<evidence type="ECO:0000256" key="3">
    <source>
        <dbReference type="ARBA" id="ARBA00022490"/>
    </source>
</evidence>
<feature type="transmembrane region" description="Helical" evidence="10">
    <location>
        <begin position="20"/>
        <end position="40"/>
    </location>
</feature>
<dbReference type="InterPro" id="IPR024080">
    <property type="entry name" value="Neurolysin/TOP_N"/>
</dbReference>
<proteinExistence type="inferred from homology"/>
<comment type="subcellular location">
    <subcellularLocation>
        <location evidence="1">Cytoplasm</location>
    </subcellularLocation>
</comment>
<dbReference type="Gene3D" id="3.40.390.10">
    <property type="entry name" value="Collagenase (Catalytic Domain)"/>
    <property type="match status" value="1"/>
</dbReference>
<keyword evidence="5 9" id="KW-0479">Metal-binding</keyword>
<keyword evidence="10" id="KW-0812">Transmembrane</keyword>
<dbReference type="MEROPS" id="M03.A03"/>
<keyword evidence="8 9" id="KW-0482">Metalloprotease</keyword>
<dbReference type="CDD" id="cd06455">
    <property type="entry name" value="M3A_TOP"/>
    <property type="match status" value="1"/>
</dbReference>
<evidence type="ECO:0000256" key="4">
    <source>
        <dbReference type="ARBA" id="ARBA00022670"/>
    </source>
</evidence>
<organism evidence="12">
    <name type="scientific">Eucalyptus grandis</name>
    <name type="common">Flooded gum</name>
    <dbReference type="NCBI Taxonomy" id="71139"/>
    <lineage>
        <taxon>Eukaryota</taxon>
        <taxon>Viridiplantae</taxon>
        <taxon>Streptophyta</taxon>
        <taxon>Embryophyta</taxon>
        <taxon>Tracheophyta</taxon>
        <taxon>Spermatophyta</taxon>
        <taxon>Magnoliopsida</taxon>
        <taxon>eudicotyledons</taxon>
        <taxon>Gunneridae</taxon>
        <taxon>Pentapetalae</taxon>
        <taxon>rosids</taxon>
        <taxon>malvids</taxon>
        <taxon>Myrtales</taxon>
        <taxon>Myrtaceae</taxon>
        <taxon>Myrtoideae</taxon>
        <taxon>Eucalypteae</taxon>
        <taxon>Eucalyptus</taxon>
    </lineage>
</organism>
<dbReference type="GO" id="GO:0046872">
    <property type="term" value="F:metal ion binding"/>
    <property type="evidence" value="ECO:0007669"/>
    <property type="project" value="UniProtKB-UniRule"/>
</dbReference>
<keyword evidence="6 9" id="KW-0378">Hydrolase</keyword>
<dbReference type="FunFam" id="3.40.390.10:FF:000032">
    <property type="entry name" value="Probable thimet oligopeptidase"/>
    <property type="match status" value="1"/>
</dbReference>
<keyword evidence="10" id="KW-1133">Transmembrane helix</keyword>
<protein>
    <recommendedName>
        <fullName evidence="11">Peptidase M3A/M3B catalytic domain-containing protein</fullName>
    </recommendedName>
</protein>
<reference evidence="12" key="1">
    <citation type="submission" date="2013-07" db="EMBL/GenBank/DDBJ databases">
        <title>The genome of Eucalyptus grandis.</title>
        <authorList>
            <person name="Schmutz J."/>
            <person name="Hayes R."/>
            <person name="Myburg A."/>
            <person name="Tuskan G."/>
            <person name="Grattapaglia D."/>
            <person name="Rokhsar D.S."/>
        </authorList>
    </citation>
    <scope>NUCLEOTIDE SEQUENCE</scope>
    <source>
        <tissue evidence="12">Leaf extractions</tissue>
    </source>
</reference>